<dbReference type="PANTHER" id="PTHR46153">
    <property type="entry name" value="ACYL CARRIER PROTEIN"/>
    <property type="match status" value="1"/>
</dbReference>
<evidence type="ECO:0000256" key="4">
    <source>
        <dbReference type="RuleBase" id="RU000722"/>
    </source>
</evidence>
<comment type="similarity">
    <text evidence="1">Belongs to the acyl carrier protein (ACP) family.</text>
</comment>
<dbReference type="InterPro" id="IPR036736">
    <property type="entry name" value="ACP-like_sf"/>
</dbReference>
<gene>
    <name evidence="6" type="ORF">SSX86_025847</name>
</gene>
<name>A0AAP0CH34_9ASTR</name>
<dbReference type="PROSITE" id="PS50075">
    <property type="entry name" value="CARRIER"/>
    <property type="match status" value="1"/>
</dbReference>
<dbReference type="HAMAP" id="MF_01217">
    <property type="entry name" value="Acyl_carrier"/>
    <property type="match status" value="1"/>
</dbReference>
<dbReference type="Pfam" id="PF00550">
    <property type="entry name" value="PP-binding"/>
    <property type="match status" value="1"/>
</dbReference>
<dbReference type="InterPro" id="IPR009081">
    <property type="entry name" value="PP-bd_ACP"/>
</dbReference>
<protein>
    <recommendedName>
        <fullName evidence="4">Acyl carrier protein</fullName>
    </recommendedName>
</protein>
<evidence type="ECO:0000256" key="3">
    <source>
        <dbReference type="ARBA" id="ARBA00022553"/>
    </source>
</evidence>
<comment type="caution">
    <text evidence="6">The sequence shown here is derived from an EMBL/GenBank/DDBJ whole genome shotgun (WGS) entry which is preliminary data.</text>
</comment>
<dbReference type="EMBL" id="JBCNJP010000025">
    <property type="protein sequence ID" value="KAK9054768.1"/>
    <property type="molecule type" value="Genomic_DNA"/>
</dbReference>
<dbReference type="GO" id="GO:0000036">
    <property type="term" value="F:acyl carrier activity"/>
    <property type="evidence" value="ECO:0007669"/>
    <property type="project" value="InterPro"/>
</dbReference>
<dbReference type="SUPFAM" id="SSF47336">
    <property type="entry name" value="ACP-like"/>
    <property type="match status" value="1"/>
</dbReference>
<keyword evidence="2 4" id="KW-0596">Phosphopantetheine</keyword>
<keyword evidence="7" id="KW-1185">Reference proteome</keyword>
<evidence type="ECO:0000256" key="2">
    <source>
        <dbReference type="ARBA" id="ARBA00022450"/>
    </source>
</evidence>
<dbReference type="PANTHER" id="PTHR46153:SF2">
    <property type="entry name" value="ACYL CARRIER PROTEIN"/>
    <property type="match status" value="1"/>
</dbReference>
<keyword evidence="3" id="KW-0597">Phosphoprotein</keyword>
<keyword evidence="4" id="KW-0275">Fatty acid biosynthesis</keyword>
<reference evidence="6 7" key="1">
    <citation type="submission" date="2024-04" db="EMBL/GenBank/DDBJ databases">
        <title>The reference genome of an endangered Asteraceae, Deinandra increscens subsp. villosa, native to the Central Coast of California.</title>
        <authorList>
            <person name="Guilliams M."/>
            <person name="Hasenstab-Lehman K."/>
            <person name="Meyer R."/>
            <person name="Mcevoy S."/>
        </authorList>
    </citation>
    <scope>NUCLEOTIDE SEQUENCE [LARGE SCALE GENOMIC DNA]</scope>
    <source>
        <tissue evidence="6">Leaf</tissue>
    </source>
</reference>
<evidence type="ECO:0000256" key="1">
    <source>
        <dbReference type="ARBA" id="ARBA00010930"/>
    </source>
</evidence>
<dbReference type="AlphaFoldDB" id="A0AAP0CH34"/>
<keyword evidence="4" id="KW-0444">Lipid biosynthesis</keyword>
<dbReference type="NCBIfam" id="TIGR00517">
    <property type="entry name" value="acyl_carrier"/>
    <property type="match status" value="1"/>
</dbReference>
<dbReference type="InterPro" id="IPR003231">
    <property type="entry name" value="ACP"/>
</dbReference>
<feature type="domain" description="Carrier" evidence="5">
    <location>
        <begin position="91"/>
        <end position="165"/>
    </location>
</feature>
<organism evidence="6 7">
    <name type="scientific">Deinandra increscens subsp. villosa</name>
    <dbReference type="NCBI Taxonomy" id="3103831"/>
    <lineage>
        <taxon>Eukaryota</taxon>
        <taxon>Viridiplantae</taxon>
        <taxon>Streptophyta</taxon>
        <taxon>Embryophyta</taxon>
        <taxon>Tracheophyta</taxon>
        <taxon>Spermatophyta</taxon>
        <taxon>Magnoliopsida</taxon>
        <taxon>eudicotyledons</taxon>
        <taxon>Gunneridae</taxon>
        <taxon>Pentapetalae</taxon>
        <taxon>asterids</taxon>
        <taxon>campanulids</taxon>
        <taxon>Asterales</taxon>
        <taxon>Asteraceae</taxon>
        <taxon>Asteroideae</taxon>
        <taxon>Heliantheae alliance</taxon>
        <taxon>Madieae</taxon>
        <taxon>Madiinae</taxon>
        <taxon>Deinandra</taxon>
    </lineage>
</organism>
<sequence length="168" mass="18445">MHDFDRPRMLSSCNCRLLLYTTLYKLAHNHLLSLQPILQSSNFFSMASLISTSVIFPRVQLSGSQRSVIFKAERRSPNYCRSISCSLQAQPATLKIVQATIANQLSIDESTVAPATKFVDLGADSLDTVEIMMALEEKFGVSIGESGAENISTVQDAADLIEKVKAET</sequence>
<proteinExistence type="inferred from homology"/>
<keyword evidence="4" id="KW-0443">Lipid metabolism</keyword>
<evidence type="ECO:0000259" key="5">
    <source>
        <dbReference type="PROSITE" id="PS50075"/>
    </source>
</evidence>
<evidence type="ECO:0000313" key="6">
    <source>
        <dbReference type="EMBL" id="KAK9054768.1"/>
    </source>
</evidence>
<accession>A0AAP0CH34</accession>
<evidence type="ECO:0000313" key="7">
    <source>
        <dbReference type="Proteomes" id="UP001408789"/>
    </source>
</evidence>
<dbReference type="Gene3D" id="1.10.1200.10">
    <property type="entry name" value="ACP-like"/>
    <property type="match status" value="1"/>
</dbReference>
<keyword evidence="4" id="KW-0276">Fatty acid metabolism</keyword>
<dbReference type="InterPro" id="IPR044813">
    <property type="entry name" value="ACP_chloroplastic"/>
</dbReference>
<comment type="function">
    <text evidence="4">Carrier of the growing fatty acid chain in fatty acid biosynthesis.</text>
</comment>
<dbReference type="Proteomes" id="UP001408789">
    <property type="component" value="Unassembled WGS sequence"/>
</dbReference>
<dbReference type="NCBIfam" id="NF002148">
    <property type="entry name" value="PRK00982.1-2"/>
    <property type="match status" value="1"/>
</dbReference>